<comment type="caution">
    <text evidence="2">The sequence shown here is derived from an EMBL/GenBank/DDBJ whole genome shotgun (WGS) entry which is preliminary data.</text>
</comment>
<dbReference type="GO" id="GO:0035438">
    <property type="term" value="F:cyclic-di-GMP binding"/>
    <property type="evidence" value="ECO:0007669"/>
    <property type="project" value="InterPro"/>
</dbReference>
<proteinExistence type="predicted"/>
<dbReference type="Gene3D" id="2.40.10.220">
    <property type="entry name" value="predicted glycosyltransferase like domains"/>
    <property type="match status" value="1"/>
</dbReference>
<reference evidence="2 3" key="1">
    <citation type="submission" date="2020-08" db="EMBL/GenBank/DDBJ databases">
        <title>Genomic Encyclopedia of Type Strains, Phase IV (KMG-IV): sequencing the most valuable type-strain genomes for metagenomic binning, comparative biology and taxonomic classification.</title>
        <authorList>
            <person name="Goeker M."/>
        </authorList>
    </citation>
    <scope>NUCLEOTIDE SEQUENCE [LARGE SCALE GENOMIC DNA]</scope>
    <source>
        <strain evidence="2 3">DSM 12706</strain>
    </source>
</reference>
<gene>
    <name evidence="2" type="ORF">HNR60_004221</name>
</gene>
<evidence type="ECO:0000259" key="1">
    <source>
        <dbReference type="Pfam" id="PF07238"/>
    </source>
</evidence>
<evidence type="ECO:0000313" key="2">
    <source>
        <dbReference type="EMBL" id="MBB5049443.1"/>
    </source>
</evidence>
<sequence>MDDKRSDTRRRVLKAGTIAFGGGGISCTVRNLSEGGAALDVASPLGIPEQFDLMVEAEALSRPCQVIWRKERRIGVAFR</sequence>
<keyword evidence="3" id="KW-1185">Reference proteome</keyword>
<protein>
    <recommendedName>
        <fullName evidence="1">PilZ domain-containing protein</fullName>
    </recommendedName>
</protein>
<dbReference type="SUPFAM" id="SSF141371">
    <property type="entry name" value="PilZ domain-like"/>
    <property type="match status" value="1"/>
</dbReference>
<evidence type="ECO:0000313" key="3">
    <source>
        <dbReference type="Proteomes" id="UP000542353"/>
    </source>
</evidence>
<organism evidence="2 3">
    <name type="scientific">Rhodopseudomonas rhenobacensis</name>
    <dbReference type="NCBI Taxonomy" id="87461"/>
    <lineage>
        <taxon>Bacteria</taxon>
        <taxon>Pseudomonadati</taxon>
        <taxon>Pseudomonadota</taxon>
        <taxon>Alphaproteobacteria</taxon>
        <taxon>Hyphomicrobiales</taxon>
        <taxon>Nitrobacteraceae</taxon>
        <taxon>Rhodopseudomonas</taxon>
    </lineage>
</organism>
<name>A0A7W8E0T5_9BRAD</name>
<accession>A0A7W8E0T5</accession>
<dbReference type="InterPro" id="IPR009875">
    <property type="entry name" value="PilZ_domain"/>
</dbReference>
<feature type="domain" description="PilZ" evidence="1">
    <location>
        <begin position="4"/>
        <end position="78"/>
    </location>
</feature>
<dbReference type="PROSITE" id="PS51257">
    <property type="entry name" value="PROKAR_LIPOPROTEIN"/>
    <property type="match status" value="1"/>
</dbReference>
<dbReference type="EMBL" id="JACHIH010000036">
    <property type="protein sequence ID" value="MBB5049443.1"/>
    <property type="molecule type" value="Genomic_DNA"/>
</dbReference>
<dbReference type="Proteomes" id="UP000542353">
    <property type="component" value="Unassembled WGS sequence"/>
</dbReference>
<dbReference type="Pfam" id="PF07238">
    <property type="entry name" value="PilZ"/>
    <property type="match status" value="1"/>
</dbReference>
<dbReference type="AlphaFoldDB" id="A0A7W8E0T5"/>
<dbReference type="RefSeq" id="WP_184261688.1">
    <property type="nucleotide sequence ID" value="NZ_JACHIH010000036.1"/>
</dbReference>